<keyword evidence="1 3" id="KW-0732">Signal</keyword>
<protein>
    <recommendedName>
        <fullName evidence="4">Secretion system C-terminal sorting domain-containing protein</fullName>
    </recommendedName>
</protein>
<accession>A0ABV2LWZ5</accession>
<reference evidence="5 6" key="1">
    <citation type="submission" date="2024-06" db="EMBL/GenBank/DDBJ databases">
        <title>Genomic Encyclopedia of Type Strains, Phase IV (KMG-IV): sequencing the most valuable type-strain genomes for metagenomic binning, comparative biology and taxonomic classification.</title>
        <authorList>
            <person name="Goeker M."/>
        </authorList>
    </citation>
    <scope>NUCLEOTIDE SEQUENCE [LARGE SCALE GENOMIC DNA]</scope>
    <source>
        <strain evidence="5 6">DSM 29388</strain>
    </source>
</reference>
<dbReference type="Pfam" id="PF18962">
    <property type="entry name" value="Por_Secre_tail"/>
    <property type="match status" value="1"/>
</dbReference>
<evidence type="ECO:0000256" key="2">
    <source>
        <dbReference type="SAM" id="MobiDB-lite"/>
    </source>
</evidence>
<feature type="chain" id="PRO_5046043121" description="Secretion system C-terminal sorting domain-containing protein" evidence="3">
    <location>
        <begin position="23"/>
        <end position="1081"/>
    </location>
</feature>
<feature type="region of interest" description="Disordered" evidence="2">
    <location>
        <begin position="335"/>
        <end position="357"/>
    </location>
</feature>
<feature type="signal peptide" evidence="3">
    <location>
        <begin position="1"/>
        <end position="22"/>
    </location>
</feature>
<evidence type="ECO:0000256" key="3">
    <source>
        <dbReference type="SAM" id="SignalP"/>
    </source>
</evidence>
<evidence type="ECO:0000313" key="5">
    <source>
        <dbReference type="EMBL" id="MET3733077.1"/>
    </source>
</evidence>
<dbReference type="EMBL" id="JBEPMO010000030">
    <property type="protein sequence ID" value="MET3733077.1"/>
    <property type="molecule type" value="Genomic_DNA"/>
</dbReference>
<keyword evidence="6" id="KW-1185">Reference proteome</keyword>
<dbReference type="InterPro" id="IPR026444">
    <property type="entry name" value="Secre_tail"/>
</dbReference>
<evidence type="ECO:0000259" key="4">
    <source>
        <dbReference type="Pfam" id="PF18962"/>
    </source>
</evidence>
<name>A0ABV2LWZ5_9FLAO</name>
<comment type="caution">
    <text evidence="5">The sequence shown here is derived from an EMBL/GenBank/DDBJ whole genome shotgun (WGS) entry which is preliminary data.</text>
</comment>
<gene>
    <name evidence="5" type="ORF">ABID46_002670</name>
</gene>
<dbReference type="RefSeq" id="WP_354510893.1">
    <property type="nucleotide sequence ID" value="NZ_JBEPMO010000030.1"/>
</dbReference>
<sequence length="1081" mass="121427">MKYFSLIASSLFLNLHVSYVAAQNHVPLTDNYLQSSINRSLAFIAESDSVDTNQENNVFTETHLRAPNSYIFDVNFAKSNGFSGLKIPVKKAFEIWSNPNWHLNDPLPSNGTLSAYLYWEDTHDLIRNLQVEMAGTAADSKINVEVNPMKGKGNALISLHWGNSGTKDDPIIWSWHVWVTDDPSDGVSYGQGIETDLNGNLFTPKFMDRNLGATHNEIVGNNWDKTIGLMYQWGRKDPIPPMLTKDFSFYELNGLVGYMRNREGIHFGNILPEVQRPFSSISANLKFSVQNPIAYILNADSGTWFSSQQYRIPDNPNTHHNETVAWDLWGDNMRGENSNASSSDPAVRNDSRSYELKSPYDPCPNGWRIPSHLGRNTVNNLHSPFGRQNSGYNDDIIPQNNMFYPNTPNDVIKDVKVYSGLGVDFREAHNGNNVSRNIGVFPTTGYYVMYPNNGTPTVVMQDTRAIAALWTATYSLGGARYFRVVTDPIRPDLGPHGLNQVLINQTSFSMEGMPVRCIEDPNKQLIGNFETEYVIETKTVFTQGLNNPNSYILNGDTELLIPVNKAFSVHEKLNPDAPILANNQLIANVMWTDNPNMVQTVKIVDASEDNRLNSIRVTINPNQKGNAIVSLHNGSIENPAYWSWHLWAPADAINEITYVNQETLDANYHFINPMASDDPPLTTTFMDRNLGAIHNLPIEALNHPEVPELQNEVKLSGGLHYQWGRKDPIPSFRYVGGDSYEISKGVAVSSSGVVSYQSIGMAEYNQTYSKNYSTYKQEANVQTTDTKYQEARKIIEYSIQNPMTLLYKGTTNSSDWVSGEMAVAADRWGHATKKSEFDPCPKDWRVPDTFKVYENGKGNSPWFNGKKLGSTQGTPHYLFSHYGGQFKHHENKAMGWYFNDPDYQIGHFPTTGIIGKTTPGQIGGTSVAQAQTGVWTAALTQQLKGHALAMQMGVLVDADHRVISTGNISPSYGLNVRCARDEHRYTGDLGEDYFDMSVRDIASFQDGKEVNFYPNPVQDYWHTTSSKDYAIEIYNLEGKLVWKGKFDNQKVNLQQLPKGIYIAILTTESDEKILQQKIIKK</sequence>
<dbReference type="NCBIfam" id="TIGR04183">
    <property type="entry name" value="Por_Secre_tail"/>
    <property type="match status" value="1"/>
</dbReference>
<proteinExistence type="predicted"/>
<evidence type="ECO:0000313" key="6">
    <source>
        <dbReference type="Proteomes" id="UP001549146"/>
    </source>
</evidence>
<feature type="compositionally biased region" description="Polar residues" evidence="2">
    <location>
        <begin position="335"/>
        <end position="344"/>
    </location>
</feature>
<dbReference type="Proteomes" id="UP001549146">
    <property type="component" value="Unassembled WGS sequence"/>
</dbReference>
<organism evidence="5 6">
    <name type="scientific">Moheibacter stercoris</name>
    <dbReference type="NCBI Taxonomy" id="1628251"/>
    <lineage>
        <taxon>Bacteria</taxon>
        <taxon>Pseudomonadati</taxon>
        <taxon>Bacteroidota</taxon>
        <taxon>Flavobacteriia</taxon>
        <taxon>Flavobacteriales</taxon>
        <taxon>Weeksellaceae</taxon>
        <taxon>Moheibacter</taxon>
    </lineage>
</organism>
<evidence type="ECO:0000256" key="1">
    <source>
        <dbReference type="ARBA" id="ARBA00022729"/>
    </source>
</evidence>
<feature type="domain" description="Secretion system C-terminal sorting" evidence="4">
    <location>
        <begin position="1013"/>
        <end position="1079"/>
    </location>
</feature>